<evidence type="ECO:0000256" key="3">
    <source>
        <dbReference type="PROSITE-ProRule" id="PRU00493"/>
    </source>
</evidence>
<keyword evidence="1 3" id="KW-0556">Organic radical</keyword>
<protein>
    <submittedName>
        <fullName evidence="6">Pyruvate formate-lyase</fullName>
    </submittedName>
</protein>
<dbReference type="GO" id="GO:0005829">
    <property type="term" value="C:cytosol"/>
    <property type="evidence" value="ECO:0007669"/>
    <property type="project" value="TreeGrafter"/>
</dbReference>
<dbReference type="SUPFAM" id="SSF51998">
    <property type="entry name" value="PFL-like glycyl radical enzymes"/>
    <property type="match status" value="1"/>
</dbReference>
<dbReference type="Pfam" id="PF01228">
    <property type="entry name" value="Gly_radical"/>
    <property type="match status" value="1"/>
</dbReference>
<dbReference type="RefSeq" id="WP_249318504.1">
    <property type="nucleotide sequence ID" value="NZ_JACRSN010000004.1"/>
</dbReference>
<dbReference type="Pfam" id="PF02901">
    <property type="entry name" value="PFL-like"/>
    <property type="match status" value="1"/>
</dbReference>
<feature type="modified residue" description="Glycine radical" evidence="3">
    <location>
        <position position="657"/>
    </location>
</feature>
<evidence type="ECO:0000256" key="2">
    <source>
        <dbReference type="ARBA" id="ARBA00023239"/>
    </source>
</evidence>
<dbReference type="EMBL" id="JACRSN010000004">
    <property type="protein sequence ID" value="MBC8533155.1"/>
    <property type="molecule type" value="Genomic_DNA"/>
</dbReference>
<dbReference type="PANTHER" id="PTHR43641:SF2">
    <property type="entry name" value="DEHYDRATASE YBIW-RELATED"/>
    <property type="match status" value="1"/>
</dbReference>
<dbReference type="PROSITE" id="PS51149">
    <property type="entry name" value="GLY_RADICAL_2"/>
    <property type="match status" value="1"/>
</dbReference>
<name>A0A926D677_9FIRM</name>
<reference evidence="6" key="1">
    <citation type="submission" date="2020-08" db="EMBL/GenBank/DDBJ databases">
        <title>Genome public.</title>
        <authorList>
            <person name="Liu C."/>
            <person name="Sun Q."/>
        </authorList>
    </citation>
    <scope>NUCLEOTIDE SEQUENCE</scope>
    <source>
        <strain evidence="6">NSJ-40</strain>
    </source>
</reference>
<dbReference type="InterPro" id="IPR004184">
    <property type="entry name" value="PFL_dom"/>
</dbReference>
<feature type="domain" description="PFL" evidence="5">
    <location>
        <begin position="1"/>
        <end position="554"/>
    </location>
</feature>
<sequence length="681" mass="76061">MTERIARMLHAVRSGAHHVYRREVSFQSAETFAGVSPTRRVTERLKEVLAAETPVLLPDEAIVLTRTVKNLPPIFTESEWAEISGSHFIHEQGRVCNLSPDYARVIRNGLDFERQQAVSMLEGADAAQTEFLTCVIESIDAILAFSERYRKAAADAGNEIAADCLSRIPHQGAKTFREALQFFRILHFSLWCEGEYHNTVGRFDLDLLPYFEADRKAGLLDRDSALELLEEFFLTFNRDSDLYPGIQQGDNGQSMMLGGVDADGKAVYSLLSELCLEASRELKVIDPKINLRVNRNTPIAVYETATQLTKAGLGFPQYANDDVVIEGLVRKGYDLEDARNYAVAACWEFIIPKVGMDIPNIAAVNFPKLVGDAVREDLSGAADYDAFYRAFRERLFRECEAISASIHDLYMIPAPLMSLCMDGCIERRRDISLGAKYNNFGFHGVGISTAVDSLAVVKKCIFEEHSLTKAQAVAIVSGAETDDVLLTHLRYEEPKFGDGNALTDDIAVRVFSDFGDAVEPLRNERGGCIRAGTGSAMFYLWCAADVGNALSGHRKGEAFSANYAPELFVKNRGPLSVILSLTKPDLKKVPNGGPVTMEFHSTVFREEDGIRKAAQLVQQFIRHGGHQLQLNSVNRETLLDAQRKPENYKNLIVRVWGWSAYFTELDREYQDHVISRQEFVV</sequence>
<evidence type="ECO:0000259" key="5">
    <source>
        <dbReference type="PROSITE" id="PS51554"/>
    </source>
</evidence>
<keyword evidence="2" id="KW-0456">Lyase</keyword>
<proteinExistence type="predicted"/>
<accession>A0A926D677</accession>
<dbReference type="PANTHER" id="PTHR43641">
    <property type="entry name" value="FORMATE ACETYLTRANSFERASE 3-RELATED"/>
    <property type="match status" value="1"/>
</dbReference>
<dbReference type="GO" id="GO:0016829">
    <property type="term" value="F:lyase activity"/>
    <property type="evidence" value="ECO:0007669"/>
    <property type="project" value="UniProtKB-KW"/>
</dbReference>
<gene>
    <name evidence="6" type="ORF">IAG03_03880</name>
</gene>
<organism evidence="6 7">
    <name type="scientific">Yeguia hominis</name>
    <dbReference type="NCBI Taxonomy" id="2763662"/>
    <lineage>
        <taxon>Bacteria</taxon>
        <taxon>Bacillati</taxon>
        <taxon>Bacillota</taxon>
        <taxon>Clostridia</taxon>
        <taxon>Eubacteriales</taxon>
        <taxon>Yeguiaceae</taxon>
        <taxon>Yeguia</taxon>
    </lineage>
</organism>
<keyword evidence="6" id="KW-0670">Pyruvate</keyword>
<dbReference type="PROSITE" id="PS51554">
    <property type="entry name" value="PFL"/>
    <property type="match status" value="1"/>
</dbReference>
<evidence type="ECO:0000256" key="1">
    <source>
        <dbReference type="ARBA" id="ARBA00022818"/>
    </source>
</evidence>
<dbReference type="Gene3D" id="3.20.70.20">
    <property type="match status" value="1"/>
</dbReference>
<dbReference type="Proteomes" id="UP000651482">
    <property type="component" value="Unassembled WGS sequence"/>
</dbReference>
<dbReference type="InterPro" id="IPR001150">
    <property type="entry name" value="Gly_radical"/>
</dbReference>
<feature type="domain" description="Glycine radical" evidence="4">
    <location>
        <begin position="561"/>
        <end position="681"/>
    </location>
</feature>
<evidence type="ECO:0000313" key="6">
    <source>
        <dbReference type="EMBL" id="MBC8533155.1"/>
    </source>
</evidence>
<comment type="caution">
    <text evidence="6">The sequence shown here is derived from an EMBL/GenBank/DDBJ whole genome shotgun (WGS) entry which is preliminary data.</text>
</comment>
<dbReference type="InterPro" id="IPR051215">
    <property type="entry name" value="GRE"/>
</dbReference>
<keyword evidence="7" id="KW-1185">Reference proteome</keyword>
<dbReference type="AlphaFoldDB" id="A0A926D677"/>
<evidence type="ECO:0000313" key="7">
    <source>
        <dbReference type="Proteomes" id="UP000651482"/>
    </source>
</evidence>
<evidence type="ECO:0000259" key="4">
    <source>
        <dbReference type="PROSITE" id="PS51149"/>
    </source>
</evidence>